<dbReference type="InterPro" id="IPR036250">
    <property type="entry name" value="AcylCo_DH-like_C"/>
</dbReference>
<dbReference type="InterPro" id="IPR046373">
    <property type="entry name" value="Acyl-CoA_Oxase/DH_mid-dom_sf"/>
</dbReference>
<dbReference type="InterPro" id="IPR009100">
    <property type="entry name" value="AcylCoA_DH/oxidase_NM_dom_sf"/>
</dbReference>
<dbReference type="AlphaFoldDB" id="A0A2I1XAD3"/>
<dbReference type="Gene3D" id="2.40.110.10">
    <property type="entry name" value="Butyryl-CoA Dehydrogenase, subunit A, domain 2"/>
    <property type="match status" value="1"/>
</dbReference>
<dbReference type="Gene3D" id="1.10.540.10">
    <property type="entry name" value="Acyl-CoA dehydrogenase/oxidase, N-terminal domain"/>
    <property type="match status" value="1"/>
</dbReference>
<protein>
    <submittedName>
        <fullName evidence="7">Oxidoreductase</fullName>
    </submittedName>
</protein>
<dbReference type="SUPFAM" id="SSF56645">
    <property type="entry name" value="Acyl-CoA dehydrogenase NM domain-like"/>
    <property type="match status" value="1"/>
</dbReference>
<evidence type="ECO:0000259" key="6">
    <source>
        <dbReference type="Pfam" id="PF00441"/>
    </source>
</evidence>
<keyword evidence="3" id="KW-0285">Flavoprotein</keyword>
<comment type="cofactor">
    <cofactor evidence="1">
        <name>FAD</name>
        <dbReference type="ChEBI" id="CHEBI:57692"/>
    </cofactor>
</comment>
<evidence type="ECO:0000256" key="4">
    <source>
        <dbReference type="ARBA" id="ARBA00022827"/>
    </source>
</evidence>
<dbReference type="RefSeq" id="WP_101810685.1">
    <property type="nucleotide sequence ID" value="NZ_PKJO01000013.1"/>
</dbReference>
<dbReference type="GO" id="GO:0005737">
    <property type="term" value="C:cytoplasm"/>
    <property type="evidence" value="ECO:0007669"/>
    <property type="project" value="TreeGrafter"/>
</dbReference>
<proteinExistence type="inferred from homology"/>
<gene>
    <name evidence="7" type="ORF">CYK00_09600</name>
</gene>
<feature type="domain" description="Acyl-CoA dehydrogenase/oxidase C-terminal" evidence="6">
    <location>
        <begin position="234"/>
        <end position="371"/>
    </location>
</feature>
<organism evidence="7 8">
    <name type="scientific">Neisseria sicca</name>
    <dbReference type="NCBI Taxonomy" id="490"/>
    <lineage>
        <taxon>Bacteria</taxon>
        <taxon>Pseudomonadati</taxon>
        <taxon>Pseudomonadota</taxon>
        <taxon>Betaproteobacteria</taxon>
        <taxon>Neisseriales</taxon>
        <taxon>Neisseriaceae</taxon>
        <taxon>Neisseria</taxon>
    </lineage>
</organism>
<evidence type="ECO:0000313" key="8">
    <source>
        <dbReference type="Proteomes" id="UP000234767"/>
    </source>
</evidence>
<evidence type="ECO:0000256" key="5">
    <source>
        <dbReference type="ARBA" id="ARBA00023002"/>
    </source>
</evidence>
<dbReference type="InterPro" id="IPR050741">
    <property type="entry name" value="Acyl-CoA_dehydrogenase"/>
</dbReference>
<dbReference type="SUPFAM" id="SSF47203">
    <property type="entry name" value="Acyl-CoA dehydrogenase C-terminal domain-like"/>
    <property type="match status" value="1"/>
</dbReference>
<evidence type="ECO:0000256" key="2">
    <source>
        <dbReference type="ARBA" id="ARBA00009347"/>
    </source>
</evidence>
<dbReference type="InterPro" id="IPR037069">
    <property type="entry name" value="AcylCoA_DH/ox_N_sf"/>
</dbReference>
<keyword evidence="4" id="KW-0274">FAD</keyword>
<dbReference type="Proteomes" id="UP000234767">
    <property type="component" value="Unassembled WGS sequence"/>
</dbReference>
<dbReference type="Gene3D" id="1.20.140.10">
    <property type="entry name" value="Butyryl-CoA Dehydrogenase, subunit A, domain 3"/>
    <property type="match status" value="1"/>
</dbReference>
<dbReference type="GO" id="GO:0003995">
    <property type="term" value="F:acyl-CoA dehydrogenase activity"/>
    <property type="evidence" value="ECO:0007669"/>
    <property type="project" value="TreeGrafter"/>
</dbReference>
<evidence type="ECO:0000256" key="1">
    <source>
        <dbReference type="ARBA" id="ARBA00001974"/>
    </source>
</evidence>
<evidence type="ECO:0000313" key="7">
    <source>
        <dbReference type="EMBL" id="PLA39607.1"/>
    </source>
</evidence>
<name>A0A2I1XAD3_NEISI</name>
<dbReference type="PANTHER" id="PTHR48083:SF31">
    <property type="entry name" value="ACYL-COA DEHYDROGENASE FADE10-RELATED"/>
    <property type="match status" value="1"/>
</dbReference>
<comment type="similarity">
    <text evidence="2">Belongs to the acyl-CoA dehydrogenase family.</text>
</comment>
<accession>A0A2I1XAD3</accession>
<dbReference type="GO" id="GO:0033539">
    <property type="term" value="P:fatty acid beta-oxidation using acyl-CoA dehydrogenase"/>
    <property type="evidence" value="ECO:0007669"/>
    <property type="project" value="TreeGrafter"/>
</dbReference>
<dbReference type="Pfam" id="PF00441">
    <property type="entry name" value="Acyl-CoA_dh_1"/>
    <property type="match status" value="1"/>
</dbReference>
<evidence type="ECO:0000256" key="3">
    <source>
        <dbReference type="ARBA" id="ARBA00022630"/>
    </source>
</evidence>
<dbReference type="GO" id="GO:0050660">
    <property type="term" value="F:flavin adenine dinucleotide binding"/>
    <property type="evidence" value="ECO:0007669"/>
    <property type="project" value="InterPro"/>
</dbReference>
<dbReference type="InterPro" id="IPR009075">
    <property type="entry name" value="AcylCo_DH/oxidase_C"/>
</dbReference>
<dbReference type="PANTHER" id="PTHR48083">
    <property type="entry name" value="MEDIUM-CHAIN SPECIFIC ACYL-COA DEHYDROGENASE, MITOCHONDRIAL-RELATED"/>
    <property type="match status" value="1"/>
</dbReference>
<comment type="caution">
    <text evidence="7">The sequence shown here is derived from an EMBL/GenBank/DDBJ whole genome shotgun (WGS) entry which is preliminary data.</text>
</comment>
<keyword evidence="5" id="KW-0560">Oxidoreductase</keyword>
<sequence>MTHTESSAQPSTMDTAAFLKHIESAFHRIFSDDLNLMQYLPEDKWLALKQEGLLLPFLDKKHGGRKGSQFEIQEVLRIAGHYGVPVTLRTGIEGALVLQPLQEFGDEAQIAQGLDMIFKGEGGGLGITEPETSGAAIAREMQSYYEYIDEQTIYVNAAKYWQGNSQSDFLLVAAKERKNGKLSKVINLLLVPKQYIRYEALTSEGLRAVRYAVNRIDAEMPAAAVMKLSQNDAAGLRAFQNIFIRSRLQLIGMTHGIMEYILENLNQYVRNDIKFVDYERREIQRRHQVSEILYRYVCHSVSPVAPVAHQLMEANIIKTLATEYTYAAAQMLQKLLGAKGFERGHTASNIAIDIRPFTIFEGPNDMLYAEIYDQFVRATAEEKEAGIKLDKNQTLLARLQTDARFAAVARDYTLPEDIRSFLQEHTLTDACALQKVFIGKIIARLFVFVQAEHEDTVAFLLNDIRKDILDCRYCG</sequence>
<dbReference type="EMBL" id="PKJO01000013">
    <property type="protein sequence ID" value="PLA39607.1"/>
    <property type="molecule type" value="Genomic_DNA"/>
</dbReference>
<reference evidence="7 8" key="1">
    <citation type="submission" date="2017-12" db="EMBL/GenBank/DDBJ databases">
        <title>Phylogenetic diversity of female urinary microbiome.</title>
        <authorList>
            <person name="Thomas-White K."/>
            <person name="Wolfe A.J."/>
        </authorList>
    </citation>
    <scope>NUCLEOTIDE SEQUENCE [LARGE SCALE GENOMIC DNA]</scope>
    <source>
        <strain evidence="7 8">UMB0321</strain>
    </source>
</reference>